<protein>
    <submittedName>
        <fullName evidence="2">Uncharacterized protein</fullName>
    </submittedName>
</protein>
<dbReference type="Proteomes" id="UP001066276">
    <property type="component" value="Chromosome 6"/>
</dbReference>
<dbReference type="EMBL" id="JANPWB010000010">
    <property type="protein sequence ID" value="KAJ1140816.1"/>
    <property type="molecule type" value="Genomic_DNA"/>
</dbReference>
<dbReference type="AlphaFoldDB" id="A0AAV7QN87"/>
<organism evidence="2 3">
    <name type="scientific">Pleurodeles waltl</name>
    <name type="common">Iberian ribbed newt</name>
    <dbReference type="NCBI Taxonomy" id="8319"/>
    <lineage>
        <taxon>Eukaryota</taxon>
        <taxon>Metazoa</taxon>
        <taxon>Chordata</taxon>
        <taxon>Craniata</taxon>
        <taxon>Vertebrata</taxon>
        <taxon>Euteleostomi</taxon>
        <taxon>Amphibia</taxon>
        <taxon>Batrachia</taxon>
        <taxon>Caudata</taxon>
        <taxon>Salamandroidea</taxon>
        <taxon>Salamandridae</taxon>
        <taxon>Pleurodelinae</taxon>
        <taxon>Pleurodeles</taxon>
    </lineage>
</organism>
<gene>
    <name evidence="2" type="ORF">NDU88_007154</name>
</gene>
<feature type="region of interest" description="Disordered" evidence="1">
    <location>
        <begin position="1"/>
        <end position="23"/>
    </location>
</feature>
<keyword evidence="3" id="KW-1185">Reference proteome</keyword>
<evidence type="ECO:0000313" key="3">
    <source>
        <dbReference type="Proteomes" id="UP001066276"/>
    </source>
</evidence>
<comment type="caution">
    <text evidence="2">The sequence shown here is derived from an EMBL/GenBank/DDBJ whole genome shotgun (WGS) entry which is preliminary data.</text>
</comment>
<sequence>MCGGVERWKREGTGLSEAARTERSRFKLPSLQDQLGAGAEALALPGGGRVRTDPRERASPELPAGQVTGDFSGWVFVSYPWKLLCCSPPEVPTERAREMPFVSGELLWGCLRCFKCPGPRRGEGALHAPPVTLRGGQASPGTERAWLR</sequence>
<evidence type="ECO:0000313" key="2">
    <source>
        <dbReference type="EMBL" id="KAJ1140816.1"/>
    </source>
</evidence>
<feature type="compositionally biased region" description="Basic and acidic residues" evidence="1">
    <location>
        <begin position="50"/>
        <end position="59"/>
    </location>
</feature>
<proteinExistence type="predicted"/>
<feature type="region of interest" description="Disordered" evidence="1">
    <location>
        <begin position="125"/>
        <end position="148"/>
    </location>
</feature>
<reference evidence="2" key="1">
    <citation type="journal article" date="2022" name="bioRxiv">
        <title>Sequencing and chromosome-scale assembly of the giantPleurodeles waltlgenome.</title>
        <authorList>
            <person name="Brown T."/>
            <person name="Elewa A."/>
            <person name="Iarovenko S."/>
            <person name="Subramanian E."/>
            <person name="Araus A.J."/>
            <person name="Petzold A."/>
            <person name="Susuki M."/>
            <person name="Suzuki K.-i.T."/>
            <person name="Hayashi T."/>
            <person name="Toyoda A."/>
            <person name="Oliveira C."/>
            <person name="Osipova E."/>
            <person name="Leigh N.D."/>
            <person name="Simon A."/>
            <person name="Yun M.H."/>
        </authorList>
    </citation>
    <scope>NUCLEOTIDE SEQUENCE</scope>
    <source>
        <strain evidence="2">20211129_DDA</strain>
        <tissue evidence="2">Liver</tissue>
    </source>
</reference>
<feature type="compositionally biased region" description="Basic and acidic residues" evidence="1">
    <location>
        <begin position="1"/>
        <end position="12"/>
    </location>
</feature>
<evidence type="ECO:0000256" key="1">
    <source>
        <dbReference type="SAM" id="MobiDB-lite"/>
    </source>
</evidence>
<accession>A0AAV7QN87</accession>
<name>A0AAV7QN87_PLEWA</name>
<feature type="region of interest" description="Disordered" evidence="1">
    <location>
        <begin position="41"/>
        <end position="65"/>
    </location>
</feature>